<reference evidence="2 3" key="1">
    <citation type="journal article" date="2011" name="J. Bacteriol.">
        <title>Genome sequence of Chthoniobacter flavus Ellin428, an aerobic heterotrophic soil bacterium.</title>
        <authorList>
            <person name="Kant R."/>
            <person name="van Passel M.W."/>
            <person name="Palva A."/>
            <person name="Lucas S."/>
            <person name="Lapidus A."/>
            <person name="Glavina Del Rio T."/>
            <person name="Dalin E."/>
            <person name="Tice H."/>
            <person name="Bruce D."/>
            <person name="Goodwin L."/>
            <person name="Pitluck S."/>
            <person name="Larimer F.W."/>
            <person name="Land M.L."/>
            <person name="Hauser L."/>
            <person name="Sangwan P."/>
            <person name="de Vos W.M."/>
            <person name="Janssen P.H."/>
            <person name="Smidt H."/>
        </authorList>
    </citation>
    <scope>NUCLEOTIDE SEQUENCE [LARGE SCALE GENOMIC DNA]</scope>
    <source>
        <strain evidence="2 3">Ellin428</strain>
    </source>
</reference>
<evidence type="ECO:0000256" key="1">
    <source>
        <dbReference type="SAM" id="SignalP"/>
    </source>
</evidence>
<dbReference type="InParanoid" id="B4CZP5"/>
<proteinExistence type="predicted"/>
<accession>B4CZP5</accession>
<evidence type="ECO:0000313" key="3">
    <source>
        <dbReference type="Proteomes" id="UP000005824"/>
    </source>
</evidence>
<feature type="signal peptide" evidence="1">
    <location>
        <begin position="1"/>
        <end position="28"/>
    </location>
</feature>
<dbReference type="AlphaFoldDB" id="B4CZP5"/>
<evidence type="ECO:0000313" key="2">
    <source>
        <dbReference type="EMBL" id="EDY20209.1"/>
    </source>
</evidence>
<protein>
    <recommendedName>
        <fullName evidence="4">Cell surface protein</fullName>
    </recommendedName>
</protein>
<keyword evidence="1" id="KW-0732">Signal</keyword>
<dbReference type="eggNOG" id="COG3291">
    <property type="taxonomic scope" value="Bacteria"/>
</dbReference>
<dbReference type="Proteomes" id="UP000005824">
    <property type="component" value="Unassembled WGS sequence"/>
</dbReference>
<feature type="chain" id="PRO_5002800339" description="Cell surface protein" evidence="1">
    <location>
        <begin position="29"/>
        <end position="433"/>
    </location>
</feature>
<keyword evidence="3" id="KW-1185">Reference proteome</keyword>
<comment type="caution">
    <text evidence="2">The sequence shown here is derived from an EMBL/GenBank/DDBJ whole genome shotgun (WGS) entry which is preliminary data.</text>
</comment>
<dbReference type="RefSeq" id="WP_006979458.1">
    <property type="nucleotide sequence ID" value="NZ_ABVL01000005.1"/>
</dbReference>
<evidence type="ECO:0008006" key="4">
    <source>
        <dbReference type="Google" id="ProtNLM"/>
    </source>
</evidence>
<name>B4CZP5_9BACT</name>
<sequence precursor="true">MSATVFRCSLCWLFLLAGVDLSAGPYSAALNDPANTHDAPVPGFVGPDGIGGARISDGSGGFLNTDNYVNPIFFDWASSVINYSPAPGVASTWSNPALSLGPVTGDDFNVVSLGDLSSSQIASSTPPGMLTLHFTHPIRNLSGADFVVYENGSLSGFNTGGAGSGGIFGELAYVEVSSDGINFVRFPSVSLTPSLVGSYGTIDPTNVFNLMGKHVNAYGDSWGTPFDLSDVGLDSISYIRIVDIPGSGFFKDSLGNPIYDAWLTIGSGGVDVEAIGTISRLMTFNEWQDLNGLAGATRGATVDAVGNGVPNLLKYAFTRQPTRLDGSPALTSVALESGRLVITFTRDERASDLLYEVQVSDTLSASDWTTVAQSTGGQAMAAVGAFTPTIEEASASAITSIGVIRRVRVTDVVSAAGRQKRYMRVKVTQLTTP</sequence>
<dbReference type="STRING" id="497964.CfE428DRAFT_2133"/>
<organism evidence="2 3">
    <name type="scientific">Chthoniobacter flavus Ellin428</name>
    <dbReference type="NCBI Taxonomy" id="497964"/>
    <lineage>
        <taxon>Bacteria</taxon>
        <taxon>Pseudomonadati</taxon>
        <taxon>Verrucomicrobiota</taxon>
        <taxon>Spartobacteria</taxon>
        <taxon>Chthoniobacterales</taxon>
        <taxon>Chthoniobacteraceae</taxon>
        <taxon>Chthoniobacter</taxon>
    </lineage>
</organism>
<dbReference type="EMBL" id="ABVL01000005">
    <property type="protein sequence ID" value="EDY20209.1"/>
    <property type="molecule type" value="Genomic_DNA"/>
</dbReference>
<gene>
    <name evidence="2" type="ORF">CfE428DRAFT_2133</name>
</gene>